<evidence type="ECO:0000313" key="2">
    <source>
        <dbReference type="Proteomes" id="UP000245423"/>
    </source>
</evidence>
<dbReference type="EMBL" id="LT669839">
    <property type="protein sequence ID" value="SHD75929.1"/>
    <property type="molecule type" value="Genomic_DNA"/>
</dbReference>
<evidence type="ECO:0000313" key="1">
    <source>
        <dbReference type="EMBL" id="SHD75929.1"/>
    </source>
</evidence>
<reference evidence="1 2" key="1">
    <citation type="submission" date="2016-11" db="EMBL/GenBank/DDBJ databases">
        <authorList>
            <person name="Manzoor S."/>
        </authorList>
    </citation>
    <scope>NUCLEOTIDE SEQUENCE [LARGE SCALE GENOMIC DNA]</scope>
    <source>
        <strain evidence="1">Clostridium ultunense strain Esp</strain>
    </source>
</reference>
<dbReference type="AlphaFoldDB" id="A0A1M4PKF9"/>
<protein>
    <submittedName>
        <fullName evidence="1">Uncharacterized protein</fullName>
    </submittedName>
</protein>
<organism evidence="1 2">
    <name type="scientific">[Clostridium] ultunense Esp</name>
    <dbReference type="NCBI Taxonomy" id="1288971"/>
    <lineage>
        <taxon>Bacteria</taxon>
        <taxon>Bacillati</taxon>
        <taxon>Bacillota</taxon>
        <taxon>Tissierellia</taxon>
        <taxon>Tissierellales</taxon>
        <taxon>Tepidimicrobiaceae</taxon>
        <taxon>Schnuerera</taxon>
    </lineage>
</organism>
<keyword evidence="2" id="KW-1185">Reference proteome</keyword>
<name>A0A1M4PKF9_9FIRM</name>
<dbReference type="Proteomes" id="UP000245423">
    <property type="component" value="Chromosome 1"/>
</dbReference>
<gene>
    <name evidence="1" type="ORF">CUESP1_0543</name>
</gene>
<proteinExistence type="predicted"/>
<sequence>MVKETIKTVLENSPDMNEPLHSRDGRNECKFGDCPKAECCFNICRSIVINICD</sequence>
<accession>A0A1M4PKF9</accession>